<reference evidence="14" key="1">
    <citation type="submission" date="2020-09" db="EMBL/GenBank/DDBJ databases">
        <title>Genome-Enabled Discovery of Anthraquinone Biosynthesis in Senna tora.</title>
        <authorList>
            <person name="Kang S.-H."/>
            <person name="Pandey R.P."/>
            <person name="Lee C.-M."/>
            <person name="Sim J.-S."/>
            <person name="Jeong J.-T."/>
            <person name="Choi B.-S."/>
            <person name="Jung M."/>
            <person name="Ginzburg D."/>
            <person name="Zhao K."/>
            <person name="Won S.Y."/>
            <person name="Oh T.-J."/>
            <person name="Yu Y."/>
            <person name="Kim N.-H."/>
            <person name="Lee O.R."/>
            <person name="Lee T.-H."/>
            <person name="Bashyal P."/>
            <person name="Kim T.-S."/>
            <person name="Lee W.-H."/>
            <person name="Kawkins C."/>
            <person name="Kim C.-K."/>
            <person name="Kim J.S."/>
            <person name="Ahn B.O."/>
            <person name="Rhee S.Y."/>
            <person name="Sohng J.K."/>
        </authorList>
    </citation>
    <scope>NUCLEOTIDE SEQUENCE</scope>
    <source>
        <tissue evidence="14">Leaf</tissue>
    </source>
</reference>
<feature type="domain" description="Kinesin motor" evidence="13">
    <location>
        <begin position="203"/>
        <end position="537"/>
    </location>
</feature>
<dbReference type="CDD" id="cd01367">
    <property type="entry name" value="KISc_KIF2_like"/>
    <property type="match status" value="1"/>
</dbReference>
<feature type="compositionally biased region" description="Polar residues" evidence="12">
    <location>
        <begin position="595"/>
        <end position="604"/>
    </location>
</feature>
<dbReference type="PANTHER" id="PTHR47971:SF8">
    <property type="entry name" value="KINESIN-LIKE PROTEIN"/>
    <property type="match status" value="1"/>
</dbReference>
<keyword evidence="6 9" id="KW-0505">Motor protein</keyword>
<dbReference type="InterPro" id="IPR027417">
    <property type="entry name" value="P-loop_NTPase"/>
</dbReference>
<feature type="region of interest" description="Disordered" evidence="12">
    <location>
        <begin position="168"/>
        <end position="194"/>
    </location>
</feature>
<dbReference type="AlphaFoldDB" id="A0A835C7U8"/>
<gene>
    <name evidence="14" type="ORF">G2W53_009365</name>
</gene>
<keyword evidence="4 9" id="KW-0547">Nucleotide-binding</keyword>
<dbReference type="GO" id="GO:0005874">
    <property type="term" value="C:microtubule"/>
    <property type="evidence" value="ECO:0007669"/>
    <property type="project" value="UniProtKB-KW"/>
</dbReference>
<feature type="binding site" evidence="9">
    <location>
        <begin position="293"/>
        <end position="300"/>
    </location>
    <ligand>
        <name>ATP</name>
        <dbReference type="ChEBI" id="CHEBI:30616"/>
    </ligand>
</feature>
<dbReference type="EMBL" id="JAAIUW010000004">
    <property type="protein sequence ID" value="KAF7834506.1"/>
    <property type="molecule type" value="Genomic_DNA"/>
</dbReference>
<dbReference type="Proteomes" id="UP000634136">
    <property type="component" value="Unassembled WGS sequence"/>
</dbReference>
<protein>
    <recommendedName>
        <fullName evidence="10">Kinesin-like protein</fullName>
    </recommendedName>
</protein>
<dbReference type="SMART" id="SM00129">
    <property type="entry name" value="KISc"/>
    <property type="match status" value="1"/>
</dbReference>
<dbReference type="GO" id="GO:0005524">
    <property type="term" value="F:ATP binding"/>
    <property type="evidence" value="ECO:0007669"/>
    <property type="project" value="UniProtKB-UniRule"/>
</dbReference>
<keyword evidence="15" id="KW-1185">Reference proteome</keyword>
<comment type="caution">
    <text evidence="14">The sequence shown here is derived from an EMBL/GenBank/DDBJ whole genome shotgun (WGS) entry which is preliminary data.</text>
</comment>
<keyword evidence="5 9" id="KW-0067">ATP-binding</keyword>
<keyword evidence="7" id="KW-0206">Cytoskeleton</keyword>
<evidence type="ECO:0000256" key="6">
    <source>
        <dbReference type="ARBA" id="ARBA00023175"/>
    </source>
</evidence>
<dbReference type="PROSITE" id="PS00411">
    <property type="entry name" value="KINESIN_MOTOR_1"/>
    <property type="match status" value="1"/>
</dbReference>
<evidence type="ECO:0000256" key="10">
    <source>
        <dbReference type="RuleBase" id="RU000394"/>
    </source>
</evidence>
<feature type="region of interest" description="Disordered" evidence="12">
    <location>
        <begin position="586"/>
        <end position="713"/>
    </location>
</feature>
<proteinExistence type="inferred from homology"/>
<dbReference type="OrthoDB" id="3176171at2759"/>
<evidence type="ECO:0000313" key="15">
    <source>
        <dbReference type="Proteomes" id="UP000634136"/>
    </source>
</evidence>
<dbReference type="SUPFAM" id="SSF52540">
    <property type="entry name" value="P-loop containing nucleoside triphosphate hydrolases"/>
    <property type="match status" value="1"/>
</dbReference>
<sequence>MGGQMQQSNAAATALYDHAGSGSLHNAGPASDAGDAVMARWLQSAGLQHLASPVASTGIDHRLLPNLLMQGYGAQSAEEKQRLFKLMRNLNFGGESGSEPYTPSAQTLGGVPASDGFYSPEFRGDFGAGLLDLHAMDDTELLSEHVISEPFEPSPFMPGGARIFEDGFNPSNSKQERGEADVDTSTSLPLNEKENTRENNVAKIRVVVRKRPLNKKELAKKEDDIVTVYDNAYLTVHEPKVKVDLTAYVEKHEFCFDAVLDEHVTNDEVYRETVEPIIPTIFQRTKATCFAYGQTGSGKTYTMQPLPLRAAEDLVRLLHQPVYQKQRFKLWLSYFEIYGGKLFDLLSDRKKLCMREDGRQQVCIVGLQEFEVCDVQVVKEFIEKGNAARSTGSTGANEESSRSHAILQLAVKKHNEVKESRRNNDGNEARIGKVVGKISFIDLAGSERGADTTDNDRQTRIEGAEINKSLLALKECIRALDNDQIHIPFRGSKLTEVLRDSFVGNSKTVMISCISPNAGSCEHTLNTLRYADRVKSLSKSGNPRKDQAPNPVPQTNKEVLSTSSLPAVAEDVNDQRQEVKTMDIGRNSAAEADKQPSNFSSSYLFNGREEKGLTSSSMERERFEVKNSYNDSTSQKTNSYSQNMVDTDEKVQKVSPPRRKVPKDEKSERSSNWLKRGDANGSDLSTTSSKPQSTGSYNTSSIGSRQSEMESSADGNINAILEEEEALIAAHRKEIEDTMEIVREEMKLLAEVDQPGSRIDNYVTQLSFVLSRKAASLVSLQARLARFQHRLKEQEILSRKRVPR</sequence>
<organism evidence="14 15">
    <name type="scientific">Senna tora</name>
    <dbReference type="NCBI Taxonomy" id="362788"/>
    <lineage>
        <taxon>Eukaryota</taxon>
        <taxon>Viridiplantae</taxon>
        <taxon>Streptophyta</taxon>
        <taxon>Embryophyta</taxon>
        <taxon>Tracheophyta</taxon>
        <taxon>Spermatophyta</taxon>
        <taxon>Magnoliopsida</taxon>
        <taxon>eudicotyledons</taxon>
        <taxon>Gunneridae</taxon>
        <taxon>Pentapetalae</taxon>
        <taxon>rosids</taxon>
        <taxon>fabids</taxon>
        <taxon>Fabales</taxon>
        <taxon>Fabaceae</taxon>
        <taxon>Caesalpinioideae</taxon>
        <taxon>Cassia clade</taxon>
        <taxon>Senna</taxon>
    </lineage>
</organism>
<dbReference type="PANTHER" id="PTHR47971">
    <property type="entry name" value="KINESIN-RELATED PROTEIN 6"/>
    <property type="match status" value="1"/>
</dbReference>
<comment type="subcellular location">
    <subcellularLocation>
        <location evidence="1">Cytoplasm</location>
        <location evidence="1">Cytoskeleton</location>
    </subcellularLocation>
</comment>
<feature type="compositionally biased region" description="Polar residues" evidence="12">
    <location>
        <begin position="682"/>
        <end position="713"/>
    </location>
</feature>
<keyword evidence="11" id="KW-0175">Coiled coil</keyword>
<evidence type="ECO:0000256" key="4">
    <source>
        <dbReference type="ARBA" id="ARBA00022741"/>
    </source>
</evidence>
<dbReference type="InterPro" id="IPR027640">
    <property type="entry name" value="Kinesin-like_fam"/>
</dbReference>
<feature type="region of interest" description="Disordered" evidence="12">
    <location>
        <begin position="537"/>
        <end position="558"/>
    </location>
</feature>
<dbReference type="GO" id="GO:0008017">
    <property type="term" value="F:microtubule binding"/>
    <property type="evidence" value="ECO:0007669"/>
    <property type="project" value="InterPro"/>
</dbReference>
<evidence type="ECO:0000259" key="13">
    <source>
        <dbReference type="PROSITE" id="PS50067"/>
    </source>
</evidence>
<evidence type="ECO:0000256" key="5">
    <source>
        <dbReference type="ARBA" id="ARBA00022840"/>
    </source>
</evidence>
<feature type="compositionally biased region" description="Polar residues" evidence="12">
    <location>
        <begin position="627"/>
        <end position="645"/>
    </location>
</feature>
<evidence type="ECO:0000256" key="7">
    <source>
        <dbReference type="ARBA" id="ARBA00023212"/>
    </source>
</evidence>
<evidence type="ECO:0000256" key="1">
    <source>
        <dbReference type="ARBA" id="ARBA00004245"/>
    </source>
</evidence>
<dbReference type="PROSITE" id="PS50067">
    <property type="entry name" value="KINESIN_MOTOR_2"/>
    <property type="match status" value="1"/>
</dbReference>
<accession>A0A835C7U8</accession>
<dbReference type="PRINTS" id="PR00380">
    <property type="entry name" value="KINESINHEAVY"/>
</dbReference>
<dbReference type="InterPro" id="IPR019821">
    <property type="entry name" value="Kinesin_motor_CS"/>
</dbReference>
<evidence type="ECO:0000256" key="2">
    <source>
        <dbReference type="ARBA" id="ARBA00022490"/>
    </source>
</evidence>
<name>A0A835C7U8_9FABA</name>
<dbReference type="Pfam" id="PF00225">
    <property type="entry name" value="Kinesin"/>
    <property type="match status" value="1"/>
</dbReference>
<dbReference type="InterPro" id="IPR001752">
    <property type="entry name" value="Kinesin_motor_dom"/>
</dbReference>
<evidence type="ECO:0000256" key="11">
    <source>
        <dbReference type="SAM" id="Coils"/>
    </source>
</evidence>
<comment type="similarity">
    <text evidence="8">Belongs to the TRAFAC class myosin-kinesin ATPase superfamily. Kinesin family. KIN-13 subfamily.</text>
</comment>
<feature type="coiled-coil region" evidence="11">
    <location>
        <begin position="721"/>
        <end position="752"/>
    </location>
</feature>
<dbReference type="InterPro" id="IPR036961">
    <property type="entry name" value="Kinesin_motor_dom_sf"/>
</dbReference>
<dbReference type="FunFam" id="3.40.850.10:FF:000012">
    <property type="entry name" value="Kinesin-like protein"/>
    <property type="match status" value="1"/>
</dbReference>
<keyword evidence="3 10" id="KW-0493">Microtubule</keyword>
<feature type="compositionally biased region" description="Basic and acidic residues" evidence="12">
    <location>
        <begin position="607"/>
        <end position="625"/>
    </location>
</feature>
<evidence type="ECO:0000256" key="8">
    <source>
        <dbReference type="ARBA" id="ARBA00061030"/>
    </source>
</evidence>
<evidence type="ECO:0000256" key="9">
    <source>
        <dbReference type="PROSITE-ProRule" id="PRU00283"/>
    </source>
</evidence>
<dbReference type="GO" id="GO:0003777">
    <property type="term" value="F:microtubule motor activity"/>
    <property type="evidence" value="ECO:0007669"/>
    <property type="project" value="InterPro"/>
</dbReference>
<evidence type="ECO:0000313" key="14">
    <source>
        <dbReference type="EMBL" id="KAF7834506.1"/>
    </source>
</evidence>
<dbReference type="GO" id="GO:0007019">
    <property type="term" value="P:microtubule depolymerization"/>
    <property type="evidence" value="ECO:0007669"/>
    <property type="project" value="TreeGrafter"/>
</dbReference>
<evidence type="ECO:0000256" key="3">
    <source>
        <dbReference type="ARBA" id="ARBA00022701"/>
    </source>
</evidence>
<dbReference type="GO" id="GO:0007018">
    <property type="term" value="P:microtubule-based movement"/>
    <property type="evidence" value="ECO:0007669"/>
    <property type="project" value="InterPro"/>
</dbReference>
<dbReference type="GO" id="GO:1903338">
    <property type="term" value="P:regulation of cell wall organization or biogenesis"/>
    <property type="evidence" value="ECO:0007669"/>
    <property type="project" value="UniProtKB-ARBA"/>
</dbReference>
<keyword evidence="2" id="KW-0963">Cytoplasm</keyword>
<dbReference type="Gene3D" id="3.40.850.10">
    <property type="entry name" value="Kinesin motor domain"/>
    <property type="match status" value="1"/>
</dbReference>
<evidence type="ECO:0000256" key="12">
    <source>
        <dbReference type="SAM" id="MobiDB-lite"/>
    </source>
</evidence>